<comment type="caution">
    <text evidence="1">The sequence shown here is derived from an EMBL/GenBank/DDBJ whole genome shotgun (WGS) entry which is preliminary data.</text>
</comment>
<proteinExistence type="predicted"/>
<protein>
    <submittedName>
        <fullName evidence="1">Uncharacterized protein</fullName>
    </submittedName>
</protein>
<name>A0AAV7VWT9_PLEWA</name>
<keyword evidence="2" id="KW-1185">Reference proteome</keyword>
<accession>A0AAV7VWT9</accession>
<gene>
    <name evidence="1" type="ORF">NDU88_000241</name>
</gene>
<evidence type="ECO:0000313" key="1">
    <source>
        <dbReference type="EMBL" id="KAJ1204803.1"/>
    </source>
</evidence>
<dbReference type="EMBL" id="JANPWB010000002">
    <property type="protein sequence ID" value="KAJ1204803.1"/>
    <property type="molecule type" value="Genomic_DNA"/>
</dbReference>
<sequence>MSPPDYIYLRSKVPKLRPIDSTRIPSAVKSRKCDAFRDIYTNVKECTSLDTRYHGGGLMELQRALLPACARLGTSVPLERFHYFLNTRHNLVLARWLQTAPSENRRRLLSLSRPYAPLHAHRLFLLLLHPLPSLESAGGRAGTPH</sequence>
<reference evidence="1" key="1">
    <citation type="journal article" date="2022" name="bioRxiv">
        <title>Sequencing and chromosome-scale assembly of the giantPleurodeles waltlgenome.</title>
        <authorList>
            <person name="Brown T."/>
            <person name="Elewa A."/>
            <person name="Iarovenko S."/>
            <person name="Subramanian E."/>
            <person name="Araus A.J."/>
            <person name="Petzold A."/>
            <person name="Susuki M."/>
            <person name="Suzuki K.-i.T."/>
            <person name="Hayashi T."/>
            <person name="Toyoda A."/>
            <person name="Oliveira C."/>
            <person name="Osipova E."/>
            <person name="Leigh N.D."/>
            <person name="Simon A."/>
            <person name="Yun M.H."/>
        </authorList>
    </citation>
    <scope>NUCLEOTIDE SEQUENCE</scope>
    <source>
        <strain evidence="1">20211129_DDA</strain>
        <tissue evidence="1">Liver</tissue>
    </source>
</reference>
<dbReference type="Proteomes" id="UP001066276">
    <property type="component" value="Chromosome 1_2"/>
</dbReference>
<dbReference type="AlphaFoldDB" id="A0AAV7VWT9"/>
<evidence type="ECO:0000313" key="2">
    <source>
        <dbReference type="Proteomes" id="UP001066276"/>
    </source>
</evidence>
<organism evidence="1 2">
    <name type="scientific">Pleurodeles waltl</name>
    <name type="common">Iberian ribbed newt</name>
    <dbReference type="NCBI Taxonomy" id="8319"/>
    <lineage>
        <taxon>Eukaryota</taxon>
        <taxon>Metazoa</taxon>
        <taxon>Chordata</taxon>
        <taxon>Craniata</taxon>
        <taxon>Vertebrata</taxon>
        <taxon>Euteleostomi</taxon>
        <taxon>Amphibia</taxon>
        <taxon>Batrachia</taxon>
        <taxon>Caudata</taxon>
        <taxon>Salamandroidea</taxon>
        <taxon>Salamandridae</taxon>
        <taxon>Pleurodelinae</taxon>
        <taxon>Pleurodeles</taxon>
    </lineage>
</organism>